<accession>A0A7D9LN01</accession>
<sequence length="200" mass="22743">MFTSGFASLRPHFILRICSRKTCITRNKRISCSINIKRPLGTAGYLQGSSEFHHSKSGSFYQDAPSLENQFLGDVFLTTSLKRILPSEVFNDVSCDLERFGERVVGEIYQLGYNAELNQPKLQQYDAWGRRVDDIITSHEWKRLKEISAEEGLIAIGYENKHEEWSRLHQITKLYLFSPSSGLYSCPLAMTDGAAKILKA</sequence>
<dbReference type="Pfam" id="PF18158">
    <property type="entry name" value="AidB_N"/>
    <property type="match status" value="1"/>
</dbReference>
<evidence type="ECO:0000259" key="1">
    <source>
        <dbReference type="Pfam" id="PF18158"/>
    </source>
</evidence>
<dbReference type="Proteomes" id="UP001152795">
    <property type="component" value="Unassembled WGS sequence"/>
</dbReference>
<dbReference type="OrthoDB" id="5811916at2759"/>
<protein>
    <submittedName>
        <fullName evidence="2">Acyl- dehydrogenase family member 11-like</fullName>
    </submittedName>
</protein>
<dbReference type="AlphaFoldDB" id="A0A7D9LN01"/>
<name>A0A7D9LN01_PARCT</name>
<dbReference type="GO" id="GO:0003995">
    <property type="term" value="F:acyl-CoA dehydrogenase activity"/>
    <property type="evidence" value="ECO:0007669"/>
    <property type="project" value="TreeGrafter"/>
</dbReference>
<feature type="non-terminal residue" evidence="2">
    <location>
        <position position="200"/>
    </location>
</feature>
<keyword evidence="3" id="KW-1185">Reference proteome</keyword>
<evidence type="ECO:0000313" key="2">
    <source>
        <dbReference type="EMBL" id="CAB4035973.1"/>
    </source>
</evidence>
<reference evidence="2" key="1">
    <citation type="submission" date="2020-04" db="EMBL/GenBank/DDBJ databases">
        <authorList>
            <person name="Alioto T."/>
            <person name="Alioto T."/>
            <person name="Gomez Garrido J."/>
        </authorList>
    </citation>
    <scope>NUCLEOTIDE SEQUENCE</scope>
    <source>
        <strain evidence="2">A484AB</strain>
    </source>
</reference>
<gene>
    <name evidence="2" type="ORF">PACLA_8A034518</name>
</gene>
<dbReference type="InterPro" id="IPR041504">
    <property type="entry name" value="AidB_N"/>
</dbReference>
<proteinExistence type="predicted"/>
<organism evidence="2 3">
    <name type="scientific">Paramuricea clavata</name>
    <name type="common">Red gorgonian</name>
    <name type="synonym">Violescent sea-whip</name>
    <dbReference type="NCBI Taxonomy" id="317549"/>
    <lineage>
        <taxon>Eukaryota</taxon>
        <taxon>Metazoa</taxon>
        <taxon>Cnidaria</taxon>
        <taxon>Anthozoa</taxon>
        <taxon>Octocorallia</taxon>
        <taxon>Malacalcyonacea</taxon>
        <taxon>Plexauridae</taxon>
        <taxon>Paramuricea</taxon>
    </lineage>
</organism>
<dbReference type="EMBL" id="CACRXK020021569">
    <property type="protein sequence ID" value="CAB4035973.1"/>
    <property type="molecule type" value="Genomic_DNA"/>
</dbReference>
<comment type="caution">
    <text evidence="2">The sequence shown here is derived from an EMBL/GenBank/DDBJ whole genome shotgun (WGS) entry which is preliminary data.</text>
</comment>
<dbReference type="PANTHER" id="PTHR42707">
    <property type="entry name" value="ACYL-COA DEHYDROGENASE"/>
    <property type="match status" value="1"/>
</dbReference>
<evidence type="ECO:0000313" key="3">
    <source>
        <dbReference type="Proteomes" id="UP001152795"/>
    </source>
</evidence>
<dbReference type="Gene3D" id="6.10.250.600">
    <property type="match status" value="1"/>
</dbReference>
<dbReference type="PANTHER" id="PTHR42707:SF2">
    <property type="entry name" value="ACD11 DEHYDROGENASE"/>
    <property type="match status" value="1"/>
</dbReference>
<dbReference type="InterPro" id="IPR052904">
    <property type="entry name" value="Acyl-CoA_dehydrogenase-like"/>
</dbReference>
<feature type="domain" description="Adaptive response protein AidB N-terminal" evidence="1">
    <location>
        <begin position="74"/>
        <end position="199"/>
    </location>
</feature>